<organism evidence="1 2">
    <name type="scientific">Eubacterium barkeri</name>
    <name type="common">Clostridium barkeri</name>
    <dbReference type="NCBI Taxonomy" id="1528"/>
    <lineage>
        <taxon>Bacteria</taxon>
        <taxon>Bacillati</taxon>
        <taxon>Bacillota</taxon>
        <taxon>Clostridia</taxon>
        <taxon>Eubacteriales</taxon>
        <taxon>Eubacteriaceae</taxon>
        <taxon>Eubacterium</taxon>
    </lineage>
</organism>
<evidence type="ECO:0000313" key="1">
    <source>
        <dbReference type="EMBL" id="SDY48139.1"/>
    </source>
</evidence>
<dbReference type="EMBL" id="FNOU01000041">
    <property type="protein sequence ID" value="SDY48139.1"/>
    <property type="molecule type" value="Genomic_DNA"/>
</dbReference>
<sequence length="128" mass="14971">MIDYREILRLKNLGFSNVDVTNSIHSSRNKVSEVIKLAEEHELEWPIPEALTNRDIEKLFYPERATNEGRKLPDFECVYRELAKPGVTLSLLWAEYCVKCEQEHMILSRIVDKFPSRIQLPYATSCKD</sequence>
<dbReference type="Proteomes" id="UP000199652">
    <property type="component" value="Unassembled WGS sequence"/>
</dbReference>
<proteinExistence type="predicted"/>
<name>A0A1H3K8B5_EUBBA</name>
<keyword evidence="2" id="KW-1185">Reference proteome</keyword>
<dbReference type="AlphaFoldDB" id="A0A1H3K8B5"/>
<dbReference type="RefSeq" id="WP_176770960.1">
    <property type="nucleotide sequence ID" value="NZ_FNOU01000041.1"/>
</dbReference>
<dbReference type="STRING" id="1528.SAMN04488579_1415"/>
<evidence type="ECO:0000313" key="2">
    <source>
        <dbReference type="Proteomes" id="UP000199652"/>
    </source>
</evidence>
<reference evidence="2" key="1">
    <citation type="submission" date="2016-10" db="EMBL/GenBank/DDBJ databases">
        <authorList>
            <person name="Varghese N."/>
            <person name="Submissions S."/>
        </authorList>
    </citation>
    <scope>NUCLEOTIDE SEQUENCE [LARGE SCALE GENOMIC DNA]</scope>
    <source>
        <strain evidence="2">VPI 5359</strain>
    </source>
</reference>
<accession>A0A1H3K8B5</accession>
<evidence type="ECO:0008006" key="3">
    <source>
        <dbReference type="Google" id="ProtNLM"/>
    </source>
</evidence>
<gene>
    <name evidence="1" type="ORF">SAMN04488579_1415</name>
</gene>
<protein>
    <recommendedName>
        <fullName evidence="3">HTH IS408-type domain-containing protein</fullName>
    </recommendedName>
</protein>